<evidence type="ECO:0000313" key="3">
    <source>
        <dbReference type="Proteomes" id="UP000499080"/>
    </source>
</evidence>
<feature type="domain" description="Reverse transcriptase" evidence="1">
    <location>
        <begin position="13"/>
        <end position="97"/>
    </location>
</feature>
<sequence length="170" mass="18753">MPVESQKLLKNLDDTLDASNGSQWFSTLDLEKGYWQVEIQPEDKEKTAFTTGQGLPICCTPSTCNAPATFGTINGDSIADLIARLVYLDDAIIIEPGRPDSLLIQRLQEYDEIQHQGTLDGNADALSKTPKRVANIARMQRKSSEQNGHSAVKVLTTEDAWSSSYVQKHS</sequence>
<evidence type="ECO:0000259" key="1">
    <source>
        <dbReference type="Pfam" id="PF00078"/>
    </source>
</evidence>
<dbReference type="Gene3D" id="3.30.70.270">
    <property type="match status" value="1"/>
</dbReference>
<dbReference type="SUPFAM" id="SSF56672">
    <property type="entry name" value="DNA/RNA polymerases"/>
    <property type="match status" value="1"/>
</dbReference>
<dbReference type="OrthoDB" id="420169at2759"/>
<dbReference type="Pfam" id="PF00078">
    <property type="entry name" value="RVT_1"/>
    <property type="match status" value="1"/>
</dbReference>
<name>A0A4Y2SEU1_ARAVE</name>
<proteinExistence type="predicted"/>
<evidence type="ECO:0000313" key="2">
    <source>
        <dbReference type="EMBL" id="GBN86754.1"/>
    </source>
</evidence>
<dbReference type="InterPro" id="IPR043128">
    <property type="entry name" value="Rev_trsase/Diguanyl_cyclase"/>
</dbReference>
<dbReference type="GO" id="GO:0071897">
    <property type="term" value="P:DNA biosynthetic process"/>
    <property type="evidence" value="ECO:0007669"/>
    <property type="project" value="UniProtKB-ARBA"/>
</dbReference>
<dbReference type="AlphaFoldDB" id="A0A4Y2SEU1"/>
<comment type="caution">
    <text evidence="2">The sequence shown here is derived from an EMBL/GenBank/DDBJ whole genome shotgun (WGS) entry which is preliminary data.</text>
</comment>
<dbReference type="PANTHER" id="PTHR24559:SF435">
    <property type="entry name" value="RIBONUCLEASE H"/>
    <property type="match status" value="1"/>
</dbReference>
<dbReference type="Gene3D" id="3.10.10.10">
    <property type="entry name" value="HIV Type 1 Reverse Transcriptase, subunit A, domain 1"/>
    <property type="match status" value="1"/>
</dbReference>
<dbReference type="EMBL" id="BGPR01021449">
    <property type="protein sequence ID" value="GBN86754.1"/>
    <property type="molecule type" value="Genomic_DNA"/>
</dbReference>
<dbReference type="InterPro" id="IPR053134">
    <property type="entry name" value="RNA-dir_DNA_polymerase"/>
</dbReference>
<organism evidence="2 3">
    <name type="scientific">Araneus ventricosus</name>
    <name type="common">Orbweaver spider</name>
    <name type="synonym">Epeira ventricosa</name>
    <dbReference type="NCBI Taxonomy" id="182803"/>
    <lineage>
        <taxon>Eukaryota</taxon>
        <taxon>Metazoa</taxon>
        <taxon>Ecdysozoa</taxon>
        <taxon>Arthropoda</taxon>
        <taxon>Chelicerata</taxon>
        <taxon>Arachnida</taxon>
        <taxon>Araneae</taxon>
        <taxon>Araneomorphae</taxon>
        <taxon>Entelegynae</taxon>
        <taxon>Araneoidea</taxon>
        <taxon>Araneidae</taxon>
        <taxon>Araneus</taxon>
    </lineage>
</organism>
<dbReference type="Proteomes" id="UP000499080">
    <property type="component" value="Unassembled WGS sequence"/>
</dbReference>
<keyword evidence="3" id="KW-1185">Reference proteome</keyword>
<dbReference type="PANTHER" id="PTHR24559">
    <property type="entry name" value="TRANSPOSON TY3-I GAG-POL POLYPROTEIN"/>
    <property type="match status" value="1"/>
</dbReference>
<reference evidence="2 3" key="1">
    <citation type="journal article" date="2019" name="Sci. Rep.">
        <title>Orb-weaving spider Araneus ventricosus genome elucidates the spidroin gene catalogue.</title>
        <authorList>
            <person name="Kono N."/>
            <person name="Nakamura H."/>
            <person name="Ohtoshi R."/>
            <person name="Moran D.A.P."/>
            <person name="Shinohara A."/>
            <person name="Yoshida Y."/>
            <person name="Fujiwara M."/>
            <person name="Mori M."/>
            <person name="Tomita M."/>
            <person name="Arakawa K."/>
        </authorList>
    </citation>
    <scope>NUCLEOTIDE SEQUENCE [LARGE SCALE GENOMIC DNA]</scope>
</reference>
<dbReference type="InterPro" id="IPR043502">
    <property type="entry name" value="DNA/RNA_pol_sf"/>
</dbReference>
<dbReference type="InterPro" id="IPR000477">
    <property type="entry name" value="RT_dom"/>
</dbReference>
<accession>A0A4Y2SEU1</accession>
<protein>
    <recommendedName>
        <fullName evidence="1">Reverse transcriptase domain-containing protein</fullName>
    </recommendedName>
</protein>
<gene>
    <name evidence="2" type="ORF">AVEN_266016_1</name>
</gene>